<dbReference type="Proteomes" id="UP000232533">
    <property type="component" value="Unassembled WGS sequence"/>
</dbReference>
<comment type="caution">
    <text evidence="3">The sequence shown here is derived from an EMBL/GenBank/DDBJ whole genome shotgun (WGS) entry which is preliminary data.</text>
</comment>
<dbReference type="Pfam" id="PF20365">
    <property type="entry name" value="DUF6660"/>
    <property type="match status" value="1"/>
</dbReference>
<dbReference type="InterPro" id="IPR046601">
    <property type="entry name" value="DUF6660"/>
</dbReference>
<sequence length="108" mass="11789">MKVLVVILGIFCLLISSYPCCIDDDCEPNSVEKIAEHENGQENEECGLCSPFINCGTCTGFIPGGEETVTVSAPQPIAFSNLFGLSFKSVEAEYAERIWQPPKRVIIS</sequence>
<proteinExistence type="predicted"/>
<accession>A0A2N0TZA6</accession>
<name>A0A2N0TZA6_9FLAO</name>
<keyword evidence="4" id="KW-1185">Reference proteome</keyword>
<dbReference type="EMBL" id="LKTR01000011">
    <property type="protein sequence ID" value="PKD20071.1"/>
    <property type="molecule type" value="Genomic_DNA"/>
</dbReference>
<dbReference type="Proteomes" id="UP000176009">
    <property type="component" value="Unassembled WGS sequence"/>
</dbReference>
<evidence type="ECO:0000313" key="3">
    <source>
        <dbReference type="EMBL" id="PKD20071.1"/>
    </source>
</evidence>
<dbReference type="AlphaFoldDB" id="A0A2N0TZA6"/>
<dbReference type="OrthoDB" id="671991at2"/>
<gene>
    <name evidence="3" type="ORF">APR40_10240</name>
    <name evidence="2" type="ORF">BHS39_10260</name>
</gene>
<feature type="chain" id="PRO_5014774186" evidence="1">
    <location>
        <begin position="22"/>
        <end position="108"/>
    </location>
</feature>
<reference evidence="3 5" key="1">
    <citation type="submission" date="2015-10" db="EMBL/GenBank/DDBJ databases">
        <title>Draft genome sequence of Salegentibacter salinarum KCTC 12975.</title>
        <authorList>
            <person name="Lin W."/>
            <person name="Zheng Q."/>
        </authorList>
    </citation>
    <scope>NUCLEOTIDE SEQUENCE [LARGE SCALE GENOMIC DNA]</scope>
    <source>
        <strain evidence="3 5">KCTC 12974</strain>
    </source>
</reference>
<evidence type="ECO:0000256" key="1">
    <source>
        <dbReference type="SAM" id="SignalP"/>
    </source>
</evidence>
<evidence type="ECO:0000313" key="4">
    <source>
        <dbReference type="Proteomes" id="UP000176009"/>
    </source>
</evidence>
<evidence type="ECO:0000313" key="2">
    <source>
        <dbReference type="EMBL" id="OEY73251.1"/>
    </source>
</evidence>
<feature type="signal peptide" evidence="1">
    <location>
        <begin position="1"/>
        <end position="21"/>
    </location>
</feature>
<protein>
    <submittedName>
        <fullName evidence="3">Uncharacterized protein</fullName>
    </submittedName>
</protein>
<keyword evidence="1" id="KW-0732">Signal</keyword>
<dbReference type="RefSeq" id="WP_070053546.1">
    <property type="nucleotide sequence ID" value="NZ_FVZF01000017.1"/>
</dbReference>
<dbReference type="EMBL" id="MJBR01000009">
    <property type="protein sequence ID" value="OEY73251.1"/>
    <property type="molecule type" value="Genomic_DNA"/>
</dbReference>
<reference evidence="2 4" key="2">
    <citation type="submission" date="2016-09" db="EMBL/GenBank/DDBJ databases">
        <title>Genome Sequence of Salegentibacter salarius,Isolated from a Marine Solar Saltern of the Yellow Sea in South Korea.</title>
        <authorList>
            <person name="Zheng Q."/>
            <person name="Liu Y."/>
        </authorList>
    </citation>
    <scope>NUCLEOTIDE SEQUENCE [LARGE SCALE GENOMIC DNA]</scope>
    <source>
        <strain evidence="2 4">KCTC 12974</strain>
    </source>
</reference>
<evidence type="ECO:0000313" key="5">
    <source>
        <dbReference type="Proteomes" id="UP000232533"/>
    </source>
</evidence>
<organism evidence="3 5">
    <name type="scientific">Salegentibacter salarius</name>
    <dbReference type="NCBI Taxonomy" id="435906"/>
    <lineage>
        <taxon>Bacteria</taxon>
        <taxon>Pseudomonadati</taxon>
        <taxon>Bacteroidota</taxon>
        <taxon>Flavobacteriia</taxon>
        <taxon>Flavobacteriales</taxon>
        <taxon>Flavobacteriaceae</taxon>
        <taxon>Salegentibacter</taxon>
    </lineage>
</organism>